<accession>A0A067M3X9</accession>
<dbReference type="OrthoDB" id="3158924at2759"/>
<feature type="non-terminal residue" evidence="2">
    <location>
        <position position="1"/>
    </location>
</feature>
<dbReference type="InterPro" id="IPR016197">
    <property type="entry name" value="Chromo-like_dom_sf"/>
</dbReference>
<dbReference type="Proteomes" id="UP000027195">
    <property type="component" value="Unassembled WGS sequence"/>
</dbReference>
<dbReference type="InParanoid" id="A0A067M3X9"/>
<dbReference type="SUPFAM" id="SSF54160">
    <property type="entry name" value="Chromo domain-like"/>
    <property type="match status" value="1"/>
</dbReference>
<sequence>LPKNRARKLAPKFIGPYTVLKSQPETSNYTLDLPAELLARRINPTFHISRLKPMIPSDDARFPDRDNKVEYDFGKPDEGFIVESITSHGWVNRKLMFQVKWALGDITWEPLVSCQGLATLDEYLVLQGVSNPKDL</sequence>
<evidence type="ECO:0000313" key="3">
    <source>
        <dbReference type="Proteomes" id="UP000027195"/>
    </source>
</evidence>
<name>A0A067M3X9_BOTB1</name>
<dbReference type="AlphaFoldDB" id="A0A067M3X9"/>
<dbReference type="Pfam" id="PF24626">
    <property type="entry name" value="SH3_Tf2-1"/>
    <property type="match status" value="1"/>
</dbReference>
<organism evidence="2 3">
    <name type="scientific">Botryobasidium botryosum (strain FD-172 SS1)</name>
    <dbReference type="NCBI Taxonomy" id="930990"/>
    <lineage>
        <taxon>Eukaryota</taxon>
        <taxon>Fungi</taxon>
        <taxon>Dikarya</taxon>
        <taxon>Basidiomycota</taxon>
        <taxon>Agaricomycotina</taxon>
        <taxon>Agaricomycetes</taxon>
        <taxon>Cantharellales</taxon>
        <taxon>Botryobasidiaceae</taxon>
        <taxon>Botryobasidium</taxon>
    </lineage>
</organism>
<evidence type="ECO:0000313" key="2">
    <source>
        <dbReference type="EMBL" id="KDQ09395.1"/>
    </source>
</evidence>
<dbReference type="HOGENOM" id="CLU_132807_1_0_1"/>
<evidence type="ECO:0000259" key="1">
    <source>
        <dbReference type="Pfam" id="PF24626"/>
    </source>
</evidence>
<dbReference type="CDD" id="cd00024">
    <property type="entry name" value="CD_CSD"/>
    <property type="match status" value="1"/>
</dbReference>
<protein>
    <recommendedName>
        <fullName evidence="1">Tf2-1-like SH3-like domain-containing protein</fullName>
    </recommendedName>
</protein>
<keyword evidence="3" id="KW-1185">Reference proteome</keyword>
<dbReference type="EMBL" id="KL198079">
    <property type="protein sequence ID" value="KDQ09395.1"/>
    <property type="molecule type" value="Genomic_DNA"/>
</dbReference>
<gene>
    <name evidence="2" type="ORF">BOTBODRAFT_74987</name>
</gene>
<proteinExistence type="predicted"/>
<dbReference type="STRING" id="930990.A0A067M3X9"/>
<dbReference type="InterPro" id="IPR056924">
    <property type="entry name" value="SH3_Tf2-1"/>
</dbReference>
<feature type="non-terminal residue" evidence="2">
    <location>
        <position position="135"/>
    </location>
</feature>
<reference evidence="3" key="1">
    <citation type="journal article" date="2014" name="Proc. Natl. Acad. Sci. U.S.A.">
        <title>Extensive sampling of basidiomycete genomes demonstrates inadequacy of the white-rot/brown-rot paradigm for wood decay fungi.</title>
        <authorList>
            <person name="Riley R."/>
            <person name="Salamov A.A."/>
            <person name="Brown D.W."/>
            <person name="Nagy L.G."/>
            <person name="Floudas D."/>
            <person name="Held B.W."/>
            <person name="Levasseur A."/>
            <person name="Lombard V."/>
            <person name="Morin E."/>
            <person name="Otillar R."/>
            <person name="Lindquist E.A."/>
            <person name="Sun H."/>
            <person name="LaButti K.M."/>
            <person name="Schmutz J."/>
            <person name="Jabbour D."/>
            <person name="Luo H."/>
            <person name="Baker S.E."/>
            <person name="Pisabarro A.G."/>
            <person name="Walton J.D."/>
            <person name="Blanchette R.A."/>
            <person name="Henrissat B."/>
            <person name="Martin F."/>
            <person name="Cullen D."/>
            <person name="Hibbett D.S."/>
            <person name="Grigoriev I.V."/>
        </authorList>
    </citation>
    <scope>NUCLEOTIDE SEQUENCE [LARGE SCALE GENOMIC DNA]</scope>
    <source>
        <strain evidence="3">FD-172 SS1</strain>
    </source>
</reference>
<feature type="domain" description="Tf2-1-like SH3-like" evidence="1">
    <location>
        <begin position="4"/>
        <end position="54"/>
    </location>
</feature>